<dbReference type="EMBL" id="LR134343">
    <property type="protein sequence ID" value="VEG12783.1"/>
    <property type="molecule type" value="Genomic_DNA"/>
</dbReference>
<name>A0A448GVE8_9GAMM</name>
<dbReference type="InterPro" id="IPR014717">
    <property type="entry name" value="Transl_elong_EF1B/ribsomal_bS6"/>
</dbReference>
<keyword evidence="2" id="KW-0472">Membrane</keyword>
<feature type="transmembrane region" description="Helical" evidence="2">
    <location>
        <begin position="29"/>
        <end position="51"/>
    </location>
</feature>
<dbReference type="GO" id="GO:0043107">
    <property type="term" value="P:type IV pilus-dependent motility"/>
    <property type="evidence" value="ECO:0007669"/>
    <property type="project" value="InterPro"/>
</dbReference>
<dbReference type="Pfam" id="PF04350">
    <property type="entry name" value="PilO"/>
    <property type="match status" value="1"/>
</dbReference>
<reference evidence="3 4" key="1">
    <citation type="submission" date="2018-12" db="EMBL/GenBank/DDBJ databases">
        <authorList>
            <consortium name="Pathogen Informatics"/>
        </authorList>
    </citation>
    <scope>NUCLEOTIDE SEQUENCE [LARGE SCALE GENOMIC DNA]</scope>
    <source>
        <strain evidence="3 4">NCTC10297</strain>
    </source>
</reference>
<dbReference type="PANTHER" id="PTHR39555">
    <property type="entry name" value="FIMBRIAL ASSEMBLY PROTEIN PILO-LIKE PROTEIN-RELATED"/>
    <property type="match status" value="1"/>
</dbReference>
<gene>
    <name evidence="3" type="ORF">NCTC10297_00725</name>
</gene>
<evidence type="ECO:0000313" key="3">
    <source>
        <dbReference type="EMBL" id="VEG12783.1"/>
    </source>
</evidence>
<evidence type="ECO:0000256" key="1">
    <source>
        <dbReference type="SAM" id="Coils"/>
    </source>
</evidence>
<dbReference type="AlphaFoldDB" id="A0A448GVE8"/>
<dbReference type="GO" id="GO:0043683">
    <property type="term" value="P:type IV pilus assembly"/>
    <property type="evidence" value="ECO:0007669"/>
    <property type="project" value="InterPro"/>
</dbReference>
<dbReference type="Proteomes" id="UP000274100">
    <property type="component" value="Chromosome"/>
</dbReference>
<evidence type="ECO:0000256" key="2">
    <source>
        <dbReference type="SAM" id="Phobius"/>
    </source>
</evidence>
<dbReference type="InterPro" id="IPR007445">
    <property type="entry name" value="PilO"/>
</dbReference>
<dbReference type="RefSeq" id="WP_170161405.1">
    <property type="nucleotide sequence ID" value="NZ_LR134343.1"/>
</dbReference>
<organism evidence="3 4">
    <name type="scientific">Moraxella cuniculi</name>
    <dbReference type="NCBI Taxonomy" id="34061"/>
    <lineage>
        <taxon>Bacteria</taxon>
        <taxon>Pseudomonadati</taxon>
        <taxon>Pseudomonadota</taxon>
        <taxon>Gammaproteobacteria</taxon>
        <taxon>Moraxellales</taxon>
        <taxon>Moraxellaceae</taxon>
        <taxon>Moraxella</taxon>
    </lineage>
</organism>
<dbReference type="PANTHER" id="PTHR39555:SF1">
    <property type="entry name" value="TYPE IV PILUS INNER MEMBRANE COMPONENT PILO"/>
    <property type="match status" value="1"/>
</dbReference>
<sequence>MNKFDSVWRFWQKLKQVDRHNIADADSSVQWAVLLILLLIVGTFAWIGLIAPSTNKLKAVRSQEQVLLQQFAEKYEAGKQYEAVREQLIKQNELLENELAKLPRSAPMTQIVAMINAKAEDAGVQIISAKVQAGSEQEYYTQRPIAVSAVGRYHALGRWLFALVESEHLLTVQNVSLQAQADNRLVFDAEFITYQASKKPVVPLTDKTDGGL</sequence>
<proteinExistence type="predicted"/>
<dbReference type="Gene3D" id="3.30.70.60">
    <property type="match status" value="1"/>
</dbReference>
<evidence type="ECO:0000313" key="4">
    <source>
        <dbReference type="Proteomes" id="UP000274100"/>
    </source>
</evidence>
<protein>
    <submittedName>
        <fullName evidence="3">Pilus assembly protein, PilO</fullName>
    </submittedName>
</protein>
<accession>A0A448GVE8</accession>
<keyword evidence="2" id="KW-0812">Transmembrane</keyword>
<dbReference type="KEGG" id="mcun:NCTC10297_00725"/>
<keyword evidence="1" id="KW-0175">Coiled coil</keyword>
<feature type="coiled-coil region" evidence="1">
    <location>
        <begin position="78"/>
        <end position="105"/>
    </location>
</feature>
<keyword evidence="2" id="KW-1133">Transmembrane helix</keyword>